<proteinExistence type="predicted"/>
<protein>
    <submittedName>
        <fullName evidence="2">Uncharacterized protein</fullName>
    </submittedName>
</protein>
<name>A0A5E4R8E4_9NEOP</name>
<evidence type="ECO:0000313" key="2">
    <source>
        <dbReference type="EMBL" id="VVD05450.1"/>
    </source>
</evidence>
<evidence type="ECO:0000313" key="3">
    <source>
        <dbReference type="Proteomes" id="UP000324832"/>
    </source>
</evidence>
<dbReference type="AlphaFoldDB" id="A0A5E4R8E4"/>
<dbReference type="Proteomes" id="UP000324832">
    <property type="component" value="Unassembled WGS sequence"/>
</dbReference>
<organism evidence="2 3">
    <name type="scientific">Leptidea sinapis</name>
    <dbReference type="NCBI Taxonomy" id="189913"/>
    <lineage>
        <taxon>Eukaryota</taxon>
        <taxon>Metazoa</taxon>
        <taxon>Ecdysozoa</taxon>
        <taxon>Arthropoda</taxon>
        <taxon>Hexapoda</taxon>
        <taxon>Insecta</taxon>
        <taxon>Pterygota</taxon>
        <taxon>Neoptera</taxon>
        <taxon>Endopterygota</taxon>
        <taxon>Lepidoptera</taxon>
        <taxon>Glossata</taxon>
        <taxon>Ditrysia</taxon>
        <taxon>Papilionoidea</taxon>
        <taxon>Pieridae</taxon>
        <taxon>Dismorphiinae</taxon>
        <taxon>Leptidea</taxon>
    </lineage>
</organism>
<feature type="compositionally biased region" description="Polar residues" evidence="1">
    <location>
        <begin position="27"/>
        <end position="46"/>
    </location>
</feature>
<reference evidence="2 3" key="1">
    <citation type="submission" date="2017-07" db="EMBL/GenBank/DDBJ databases">
        <authorList>
            <person name="Talla V."/>
            <person name="Backstrom N."/>
        </authorList>
    </citation>
    <scope>NUCLEOTIDE SEQUENCE [LARGE SCALE GENOMIC DNA]</scope>
</reference>
<feature type="compositionally biased region" description="Polar residues" evidence="1">
    <location>
        <begin position="151"/>
        <end position="165"/>
    </location>
</feature>
<gene>
    <name evidence="2" type="ORF">LSINAPIS_LOCUS14988</name>
</gene>
<feature type="region of interest" description="Disordered" evidence="1">
    <location>
        <begin position="1"/>
        <end position="165"/>
    </location>
</feature>
<keyword evidence="3" id="KW-1185">Reference proteome</keyword>
<dbReference type="EMBL" id="FZQP02006972">
    <property type="protein sequence ID" value="VVD05450.1"/>
    <property type="molecule type" value="Genomic_DNA"/>
</dbReference>
<feature type="compositionally biased region" description="Basic and acidic residues" evidence="1">
    <location>
        <begin position="50"/>
        <end position="100"/>
    </location>
</feature>
<accession>A0A5E4R8E4</accession>
<feature type="compositionally biased region" description="Polar residues" evidence="1">
    <location>
        <begin position="1"/>
        <end position="10"/>
    </location>
</feature>
<evidence type="ECO:0000256" key="1">
    <source>
        <dbReference type="SAM" id="MobiDB-lite"/>
    </source>
</evidence>
<sequence>MVQLPNSQYSPPVRPSKSTGDLALQATPKNNANLSRSTQNEPQTNLTKTQIKEQKRIQQRQTAERKKQERLAIKERQRLEKENKEKEKKERIRLEREKKLAQNNKSKRQGPSRIEQRVRHSTNTLDSSISRSSGPPPYTPPEIYPSRIDKSGNTSFGEPLSDNSNWDLISQHREQMNRPMPSVSNTMKTQALEYSVGNLRVSDDNT</sequence>
<feature type="compositionally biased region" description="Pro residues" evidence="1">
    <location>
        <begin position="134"/>
        <end position="143"/>
    </location>
</feature>